<dbReference type="PANTHER" id="PTHR42085:SF1">
    <property type="entry name" value="F-BOX DOMAIN-CONTAINING PROTEIN"/>
    <property type="match status" value="1"/>
</dbReference>
<proteinExistence type="predicted"/>
<dbReference type="OrthoDB" id="3756636at2759"/>
<evidence type="ECO:0000313" key="2">
    <source>
        <dbReference type="EMBL" id="KAF2132551.1"/>
    </source>
</evidence>
<dbReference type="RefSeq" id="XP_033526938.1">
    <property type="nucleotide sequence ID" value="XM_033666483.1"/>
</dbReference>
<gene>
    <name evidence="2" type="ORF">P153DRAFT_354055</name>
</gene>
<name>A0A6A6APV8_9PLEO</name>
<dbReference type="InterPro" id="IPR038883">
    <property type="entry name" value="AN11006-like"/>
</dbReference>
<dbReference type="Pfam" id="PF24864">
    <property type="entry name" value="DUF7730"/>
    <property type="match status" value="1"/>
</dbReference>
<reference evidence="2" key="1">
    <citation type="journal article" date="2020" name="Stud. Mycol.">
        <title>101 Dothideomycetes genomes: a test case for predicting lifestyles and emergence of pathogens.</title>
        <authorList>
            <person name="Haridas S."/>
            <person name="Albert R."/>
            <person name="Binder M."/>
            <person name="Bloem J."/>
            <person name="Labutti K."/>
            <person name="Salamov A."/>
            <person name="Andreopoulos B."/>
            <person name="Baker S."/>
            <person name="Barry K."/>
            <person name="Bills G."/>
            <person name="Bluhm B."/>
            <person name="Cannon C."/>
            <person name="Castanera R."/>
            <person name="Culley D."/>
            <person name="Daum C."/>
            <person name="Ezra D."/>
            <person name="Gonzalez J."/>
            <person name="Henrissat B."/>
            <person name="Kuo A."/>
            <person name="Liang C."/>
            <person name="Lipzen A."/>
            <person name="Lutzoni F."/>
            <person name="Magnuson J."/>
            <person name="Mondo S."/>
            <person name="Nolan M."/>
            <person name="Ohm R."/>
            <person name="Pangilinan J."/>
            <person name="Park H.-J."/>
            <person name="Ramirez L."/>
            <person name="Alfaro M."/>
            <person name="Sun H."/>
            <person name="Tritt A."/>
            <person name="Yoshinaga Y."/>
            <person name="Zwiers L.-H."/>
            <person name="Turgeon B."/>
            <person name="Goodwin S."/>
            <person name="Spatafora J."/>
            <person name="Crous P."/>
            <person name="Grigoriev I."/>
        </authorList>
    </citation>
    <scope>NUCLEOTIDE SEQUENCE</scope>
    <source>
        <strain evidence="2">CBS 119687</strain>
    </source>
</reference>
<dbReference type="EMBL" id="ML977500">
    <property type="protein sequence ID" value="KAF2132551.1"/>
    <property type="molecule type" value="Genomic_DNA"/>
</dbReference>
<evidence type="ECO:0000313" key="3">
    <source>
        <dbReference type="Proteomes" id="UP000799771"/>
    </source>
</evidence>
<dbReference type="InterPro" id="IPR056632">
    <property type="entry name" value="DUF7730"/>
</dbReference>
<dbReference type="GeneID" id="54406915"/>
<keyword evidence="3" id="KW-1185">Reference proteome</keyword>
<organism evidence="2 3">
    <name type="scientific">Dothidotthia symphoricarpi CBS 119687</name>
    <dbReference type="NCBI Taxonomy" id="1392245"/>
    <lineage>
        <taxon>Eukaryota</taxon>
        <taxon>Fungi</taxon>
        <taxon>Dikarya</taxon>
        <taxon>Ascomycota</taxon>
        <taxon>Pezizomycotina</taxon>
        <taxon>Dothideomycetes</taxon>
        <taxon>Pleosporomycetidae</taxon>
        <taxon>Pleosporales</taxon>
        <taxon>Dothidotthiaceae</taxon>
        <taxon>Dothidotthia</taxon>
    </lineage>
</organism>
<dbReference type="Proteomes" id="UP000799771">
    <property type="component" value="Unassembled WGS sequence"/>
</dbReference>
<accession>A0A6A6APV8</accession>
<evidence type="ECO:0000259" key="1">
    <source>
        <dbReference type="Pfam" id="PF24864"/>
    </source>
</evidence>
<feature type="domain" description="DUF7730" evidence="1">
    <location>
        <begin position="23"/>
        <end position="132"/>
    </location>
</feature>
<protein>
    <recommendedName>
        <fullName evidence="1">DUF7730 domain-containing protein</fullName>
    </recommendedName>
</protein>
<dbReference type="AlphaFoldDB" id="A0A6A6APV8"/>
<sequence length="615" mass="71213">MAAARSIPIARTMSSPADPGAPSLITTIPPELRNNIYDLLFKYNSHVLLHDVKEYRARIVYLATEVYTDDEDDEFQQKVELRKELEETGVEHLAEDEDFHHDLNISLLLSCRLIYHEATSILYGSNTFLFSRVLNQEDSHWYDQFMYAPKWLSNIGSQIRLLRRVSIDFDAVCPVICAHSDAHRNINWLPLLRIIWANLDAEWKISFAHTGRLVDNEHSVVYDEHERTPTFVLNNILDALGRRDVLNIKRYAKFERLMPVVVIRNRSGSVDGYASHPSTGQPADLDTSYRFANYDCVFPDNQMFLFFHADDGGHIVRARLEEKHLLQLPDDVLRSIYRYTCFSKTGVTFDLTSHVARGLEMALLGVSRRHRYEAEYDTSWSNPWMNNKFTVSMTTETAKTDFGEFVLLHEWLKIENFKRMVFARRPNPDHLPRIVLEFNLDTRKTFLDIRINIKSLLHPIHELDNRSTILISLKHVIDNATHRQDTRITLGKLRRDIFILLSEMIAFGWTLDDSLPELWFNGEGTLLCANCPATVTTPASNLKYHHAGLDTTNIISRGYREIENITAEFPEVRNMRASNGNAMTGTFPACSVMGTWIALRDVGWEDWWYQKRICE</sequence>
<dbReference type="PANTHER" id="PTHR42085">
    <property type="entry name" value="F-BOX DOMAIN-CONTAINING PROTEIN"/>
    <property type="match status" value="1"/>
</dbReference>